<dbReference type="EnsemblMetazoa" id="OVOC7259.1">
    <property type="protein sequence ID" value="OVOC7259.1"/>
    <property type="gene ID" value="WBGene00244068"/>
</dbReference>
<dbReference type="Pfam" id="PF00046">
    <property type="entry name" value="Homeodomain"/>
    <property type="match status" value="1"/>
</dbReference>
<evidence type="ECO:0000256" key="5">
    <source>
        <dbReference type="ARBA" id="ARBA00023155"/>
    </source>
</evidence>
<dbReference type="SMART" id="SM00389">
    <property type="entry name" value="HOX"/>
    <property type="match status" value="1"/>
</dbReference>
<keyword evidence="12" id="KW-1185">Reference proteome</keyword>
<feature type="compositionally biased region" description="Basic residues" evidence="9">
    <location>
        <begin position="238"/>
        <end position="247"/>
    </location>
</feature>
<comment type="similarity">
    <text evidence="2">Belongs to the SIX/Sine oculis homeobox family.</text>
</comment>
<evidence type="ECO:0000256" key="9">
    <source>
        <dbReference type="SAM" id="MobiDB-lite"/>
    </source>
</evidence>
<dbReference type="InterPro" id="IPR031701">
    <property type="entry name" value="SIX1_SD"/>
</dbReference>
<protein>
    <submittedName>
        <fullName evidence="11">Homeobox domain-containing protein</fullName>
    </submittedName>
</protein>
<keyword evidence="6 7" id="KW-0539">Nucleus</keyword>
<sequence>MEQQYQLPIQPESTFDSDQVACVCEVLHQSGDIDRLAEFIWKIPNREDLRRNESVLKAQAFICFHRQNFKELYRILETNQFSPENHAELQDLWLRAHYSEAEKIRGRELGAVGKYRIRRKFPLPRTIWDGEETSYCFREKSRYTLKNWYAKNPYPSPKEKKELAEETHLTVTQVSNWFKNRRQRDRAAESKGSIISGERKEDSDLSSDDGLCDVKHQQQQQQQQHQQQHQQQQQQHQQQHRQQHHQRQQCSQMLLNPSMSMSSAVQETNSLATAYSNQLAAAATPGFNFAYNTHQSMQYIPSADMLYMTSYQSL</sequence>
<feature type="domain" description="Homeobox" evidence="10">
    <location>
        <begin position="128"/>
        <end position="188"/>
    </location>
</feature>
<evidence type="ECO:0000256" key="8">
    <source>
        <dbReference type="RuleBase" id="RU000682"/>
    </source>
</evidence>
<organism evidence="11 12">
    <name type="scientific">Onchocerca volvulus</name>
    <dbReference type="NCBI Taxonomy" id="6282"/>
    <lineage>
        <taxon>Eukaryota</taxon>
        <taxon>Metazoa</taxon>
        <taxon>Ecdysozoa</taxon>
        <taxon>Nematoda</taxon>
        <taxon>Chromadorea</taxon>
        <taxon>Rhabditida</taxon>
        <taxon>Spirurina</taxon>
        <taxon>Spiruromorpha</taxon>
        <taxon>Filarioidea</taxon>
        <taxon>Onchocercidae</taxon>
        <taxon>Onchocerca</taxon>
    </lineage>
</organism>
<dbReference type="InterPro" id="IPR017970">
    <property type="entry name" value="Homeobox_CS"/>
</dbReference>
<dbReference type="Pfam" id="PF16878">
    <property type="entry name" value="SIX1_SD"/>
    <property type="match status" value="1"/>
</dbReference>
<keyword evidence="4 7" id="KW-0238">DNA-binding</keyword>
<dbReference type="PANTHER" id="PTHR10390">
    <property type="entry name" value="HOMEOBOX PROTEIN SIX"/>
    <property type="match status" value="1"/>
</dbReference>
<reference evidence="11" key="2">
    <citation type="submission" date="2022-06" db="UniProtKB">
        <authorList>
            <consortium name="EnsemblMetazoa"/>
        </authorList>
    </citation>
    <scope>IDENTIFICATION</scope>
</reference>
<comment type="subcellular location">
    <subcellularLocation>
        <location evidence="1 7 8">Nucleus</location>
    </subcellularLocation>
</comment>
<evidence type="ECO:0000256" key="7">
    <source>
        <dbReference type="PROSITE-ProRule" id="PRU00108"/>
    </source>
</evidence>
<keyword evidence="3" id="KW-0217">Developmental protein</keyword>
<dbReference type="AlphaFoldDB" id="A0A8R1Y2F5"/>
<dbReference type="Proteomes" id="UP000024404">
    <property type="component" value="Unassembled WGS sequence"/>
</dbReference>
<evidence type="ECO:0000313" key="11">
    <source>
        <dbReference type="EnsemblMetazoa" id="OVOC7259.1"/>
    </source>
</evidence>
<evidence type="ECO:0000256" key="4">
    <source>
        <dbReference type="ARBA" id="ARBA00023125"/>
    </source>
</evidence>
<dbReference type="GO" id="GO:0005667">
    <property type="term" value="C:transcription regulator complex"/>
    <property type="evidence" value="ECO:0007669"/>
    <property type="project" value="TreeGrafter"/>
</dbReference>
<proteinExistence type="inferred from homology"/>
<dbReference type="PANTHER" id="PTHR10390:SF61">
    <property type="entry name" value="HOMEOBOX PROTEIN SIX2"/>
    <property type="match status" value="1"/>
</dbReference>
<feature type="region of interest" description="Disordered" evidence="9">
    <location>
        <begin position="181"/>
        <end position="249"/>
    </location>
</feature>
<dbReference type="GO" id="GO:0005634">
    <property type="term" value="C:nucleus"/>
    <property type="evidence" value="ECO:0007669"/>
    <property type="project" value="UniProtKB-SubCell"/>
</dbReference>
<name>A0A8R1Y2F5_ONCVO</name>
<dbReference type="InterPro" id="IPR001356">
    <property type="entry name" value="HD"/>
</dbReference>
<evidence type="ECO:0000256" key="6">
    <source>
        <dbReference type="ARBA" id="ARBA00023242"/>
    </source>
</evidence>
<dbReference type="InterPro" id="IPR009057">
    <property type="entry name" value="Homeodomain-like_sf"/>
</dbReference>
<accession>A0A8R1Y2F5</accession>
<evidence type="ECO:0000256" key="1">
    <source>
        <dbReference type="ARBA" id="ARBA00004123"/>
    </source>
</evidence>
<keyword evidence="5 7" id="KW-0371">Homeobox</keyword>
<dbReference type="CDD" id="cd00086">
    <property type="entry name" value="homeodomain"/>
    <property type="match status" value="1"/>
</dbReference>
<feature type="DNA-binding region" description="Homeobox" evidence="7">
    <location>
        <begin position="130"/>
        <end position="189"/>
    </location>
</feature>
<evidence type="ECO:0000256" key="3">
    <source>
        <dbReference type="ARBA" id="ARBA00022473"/>
    </source>
</evidence>
<dbReference type="EMBL" id="CMVM020000191">
    <property type="status" value="NOT_ANNOTATED_CDS"/>
    <property type="molecule type" value="Genomic_DNA"/>
</dbReference>
<dbReference type="FunFam" id="1.10.10.60:FF:000046">
    <property type="entry name" value="SIX homeobox 3"/>
    <property type="match status" value="1"/>
</dbReference>
<dbReference type="SUPFAM" id="SSF46689">
    <property type="entry name" value="Homeodomain-like"/>
    <property type="match status" value="1"/>
</dbReference>
<dbReference type="GO" id="GO:0000981">
    <property type="term" value="F:DNA-binding transcription factor activity, RNA polymerase II-specific"/>
    <property type="evidence" value="ECO:0007669"/>
    <property type="project" value="InterPro"/>
</dbReference>
<reference evidence="12" key="1">
    <citation type="submission" date="2013-10" db="EMBL/GenBank/DDBJ databases">
        <title>Genome sequencing of Onchocerca volvulus.</title>
        <authorList>
            <person name="Cotton J."/>
            <person name="Tsai J."/>
            <person name="Stanley E."/>
            <person name="Tracey A."/>
            <person name="Holroyd N."/>
            <person name="Lustigman S."/>
            <person name="Berriman M."/>
        </authorList>
    </citation>
    <scope>NUCLEOTIDE SEQUENCE</scope>
</reference>
<dbReference type="PROSITE" id="PS00027">
    <property type="entry name" value="HOMEOBOX_1"/>
    <property type="match status" value="1"/>
</dbReference>
<dbReference type="PROSITE" id="PS50071">
    <property type="entry name" value="HOMEOBOX_2"/>
    <property type="match status" value="1"/>
</dbReference>
<dbReference type="OMA" id="RKEDSDM"/>
<evidence type="ECO:0000313" key="12">
    <source>
        <dbReference type="Proteomes" id="UP000024404"/>
    </source>
</evidence>
<evidence type="ECO:0000259" key="10">
    <source>
        <dbReference type="PROSITE" id="PS50071"/>
    </source>
</evidence>
<dbReference type="GO" id="GO:0000978">
    <property type="term" value="F:RNA polymerase II cis-regulatory region sequence-specific DNA binding"/>
    <property type="evidence" value="ECO:0007669"/>
    <property type="project" value="TreeGrafter"/>
</dbReference>
<dbReference type="Gene3D" id="1.10.10.60">
    <property type="entry name" value="Homeodomain-like"/>
    <property type="match status" value="1"/>
</dbReference>
<feature type="compositionally biased region" description="Low complexity" evidence="9">
    <location>
        <begin position="217"/>
        <end position="237"/>
    </location>
</feature>
<evidence type="ECO:0000256" key="2">
    <source>
        <dbReference type="ARBA" id="ARBA00008161"/>
    </source>
</evidence>